<gene>
    <name evidence="2" type="ORF">D7I43_28070</name>
</gene>
<organism evidence="2 3">
    <name type="scientific">Micromonospora globbae</name>
    <dbReference type="NCBI Taxonomy" id="1894969"/>
    <lineage>
        <taxon>Bacteria</taxon>
        <taxon>Bacillati</taxon>
        <taxon>Actinomycetota</taxon>
        <taxon>Actinomycetes</taxon>
        <taxon>Micromonosporales</taxon>
        <taxon>Micromonosporaceae</taxon>
        <taxon>Micromonospora</taxon>
    </lineage>
</organism>
<evidence type="ECO:0000313" key="3">
    <source>
        <dbReference type="Proteomes" id="UP000285744"/>
    </source>
</evidence>
<sequence>MAFSSRWEPAVRNDLLIELYLGEQLGWVDVSADGRQGVADSGGGITINRQDGDAGTMDLVLASPGGKYSPRNPRSPYYGLLGRNTPVRFGIVSQVEQFDVNVPAGWGPPWEEFGIGGTVALADWLVTGGTAVHLLPTDNAYRATAYKDRLYLDAEVRTQVTVDRNDIGGGAVEPANVFFRRQAGGTGEYYMTRVEVLASQDVRVSIHHSHAGVIAAPVTVAGLVYAGQPLEVAASCVGDRLAVKVWPAGSAEPRDWQLTGTDTRITTPGQFGLRSGVAAGNTNTKPIRFSYSNLRVIDRRAHMEVSEWPSRWNTPGTDSWVPIQAAGILRRLSQGAKPLDSALFRFLTRANPTAYWPLEDPAGSLSARSAVPGVPPMTAFGFSRFTEPGSGKPVPAANLPVFGSGDGIPGSLPVVDLAQGGVLQASLPYSPVANWKIEWVMRLPRDKGAIGTLPIEWRTDGSWGRWQFTIFETSFVSTFGDPDTGINAGSASATLNLWDGLPHHVQIEAFDFGDPRNVDARVYIDGFQVAQYTPFSGPMLGTSGSITKVILNPLEIRQDEEDSQAMPIMGHVAVWNPPGPLTETASAMLGHAGETAADRIERLCAEQGVPVFVSRGPDPSPAMGAQRPATFLDLLRECADVDMGILGEAREQLALTYRCLGSLYNQTPVELDYTHLAPPLDPVDDDALVRNDVTASRPDGGTARAVLEVGPLSTAAPPDGVGVYDTSVTVNVASDGQLPDQAGWRLHLGTQDDARYPTARVNLAAPLWQTLTDLAAQATALADGDLVELGGLPDWLPPGPALSMVHGSVEQVDEHTRTIGWTWLPAGPYTVATVDGDPRVAADGSTLAADLTGATLPGTVWDFTSSSGVMGWTGLNGSVAISGGQLLFTPGGSAASVELRSANVPAVAGRSYTGMVRATCAVSRTVTPFLIWRTPTGTLLSSTSGTPMAVTAGVPFDALVAGVAPAGAGHVQLMLGMGSTPPATHTLSVDVARLVEPQTMLLSSTAANGPWTTDPADMPLDIRVGGERVTAAAIGPGVDDPLDAPSTGGWGTTPTGETWTTAVGSAANMSVSGGFGRHSLPGNDQPQACILPLVLSDFELLAPVRVPVMPAGAQLLGQLLARWANVNSHYRVEAGFFPTGVMDLRIVRIVGGSRTIIGAAAGALTFAANQSVWVRVRFEGSLLRAKAWLSGSAEPSPWQVSVTDTTYTSGRVGAYSVAAGGNTNTKPVEVLYGSFTITSPQRAALVARGVNGFQRTWPAGTDVDVWQPAVLAL</sequence>
<proteinExistence type="predicted"/>
<feature type="region of interest" description="Disordered" evidence="1">
    <location>
        <begin position="1033"/>
        <end position="1056"/>
    </location>
</feature>
<evidence type="ECO:0000256" key="1">
    <source>
        <dbReference type="SAM" id="MobiDB-lite"/>
    </source>
</evidence>
<dbReference type="EMBL" id="RAQQ01000027">
    <property type="protein sequence ID" value="RKF24142.1"/>
    <property type="molecule type" value="Genomic_DNA"/>
</dbReference>
<reference evidence="2 3" key="1">
    <citation type="journal article" date="2018" name="Int. J. Syst. Evol. Microbiol.">
        <title>Micromonospora globbae sp. nov., an endophytic actinomycete isolated from roots of Globba winitii C. H. Wright.</title>
        <authorList>
            <person name="Kuncharoen N."/>
            <person name="Pittayakhajonwut P."/>
            <person name="Tanasupawat S."/>
        </authorList>
    </citation>
    <scope>NUCLEOTIDE SEQUENCE [LARGE SCALE GENOMIC DNA]</scope>
    <source>
        <strain evidence="2 3">WPS1-2</strain>
    </source>
</reference>
<name>A0A420ETY3_9ACTN</name>
<dbReference type="AlphaFoldDB" id="A0A420ETY3"/>
<dbReference type="Proteomes" id="UP000285744">
    <property type="component" value="Unassembled WGS sequence"/>
</dbReference>
<comment type="caution">
    <text evidence="2">The sequence shown here is derived from an EMBL/GenBank/DDBJ whole genome shotgun (WGS) entry which is preliminary data.</text>
</comment>
<protein>
    <submittedName>
        <fullName evidence="2">Uncharacterized protein</fullName>
    </submittedName>
</protein>
<evidence type="ECO:0000313" key="2">
    <source>
        <dbReference type="EMBL" id="RKF24142.1"/>
    </source>
</evidence>
<dbReference type="Gene3D" id="2.60.120.560">
    <property type="entry name" value="Exo-inulinase, domain 1"/>
    <property type="match status" value="1"/>
</dbReference>
<accession>A0A420ETY3</accession>